<keyword evidence="1" id="KW-0547">Nucleotide-binding</keyword>
<evidence type="ECO:0000313" key="6">
    <source>
        <dbReference type="EMBL" id="RNI24702.1"/>
    </source>
</evidence>
<organism evidence="6 7">
    <name type="scientific">Flexivirga caeni</name>
    <dbReference type="NCBI Taxonomy" id="2294115"/>
    <lineage>
        <taxon>Bacteria</taxon>
        <taxon>Bacillati</taxon>
        <taxon>Actinomycetota</taxon>
        <taxon>Actinomycetes</taxon>
        <taxon>Micrococcales</taxon>
        <taxon>Dermacoccaceae</taxon>
        <taxon>Flexivirga</taxon>
    </lineage>
</organism>
<gene>
    <name evidence="6" type="ORF">EFY87_03100</name>
</gene>
<comment type="caution">
    <text evidence="6">The sequence shown here is derived from an EMBL/GenBank/DDBJ whole genome shotgun (WGS) entry which is preliminary data.</text>
</comment>
<dbReference type="SUPFAM" id="SSF52540">
    <property type="entry name" value="P-loop containing nucleoside triphosphate hydrolases"/>
    <property type="match status" value="1"/>
</dbReference>
<dbReference type="GO" id="GO:0030983">
    <property type="term" value="F:mismatched DNA binding"/>
    <property type="evidence" value="ECO:0007669"/>
    <property type="project" value="InterPro"/>
</dbReference>
<feature type="region of interest" description="Disordered" evidence="4">
    <location>
        <begin position="503"/>
        <end position="532"/>
    </location>
</feature>
<evidence type="ECO:0000256" key="4">
    <source>
        <dbReference type="SAM" id="MobiDB-lite"/>
    </source>
</evidence>
<dbReference type="GO" id="GO:0006298">
    <property type="term" value="P:mismatch repair"/>
    <property type="evidence" value="ECO:0007669"/>
    <property type="project" value="InterPro"/>
</dbReference>
<reference evidence="6 7" key="1">
    <citation type="submission" date="2018-11" db="EMBL/GenBank/DDBJ databases">
        <title>Draft genome of Simplicispira Flexivirga sp. BO-16.</title>
        <authorList>
            <person name="Im W.T."/>
        </authorList>
    </citation>
    <scope>NUCLEOTIDE SEQUENCE [LARGE SCALE GENOMIC DNA]</scope>
    <source>
        <strain evidence="6 7">BO-16</strain>
    </source>
</reference>
<evidence type="ECO:0000256" key="1">
    <source>
        <dbReference type="ARBA" id="ARBA00022741"/>
    </source>
</evidence>
<dbReference type="InterPro" id="IPR000432">
    <property type="entry name" value="DNA_mismatch_repair_MutS_C"/>
</dbReference>
<keyword evidence="3" id="KW-0238">DNA-binding</keyword>
<dbReference type="PANTHER" id="PTHR11361">
    <property type="entry name" value="DNA MISMATCH REPAIR PROTEIN MUTS FAMILY MEMBER"/>
    <property type="match status" value="1"/>
</dbReference>
<keyword evidence="2" id="KW-0067">ATP-binding</keyword>
<dbReference type="GO" id="GO:0005829">
    <property type="term" value="C:cytosol"/>
    <property type="evidence" value="ECO:0007669"/>
    <property type="project" value="TreeGrafter"/>
</dbReference>
<dbReference type="GO" id="GO:0005524">
    <property type="term" value="F:ATP binding"/>
    <property type="evidence" value="ECO:0007669"/>
    <property type="project" value="UniProtKB-KW"/>
</dbReference>
<dbReference type="AlphaFoldDB" id="A0A3M9MGM0"/>
<keyword evidence="7" id="KW-1185">Reference proteome</keyword>
<dbReference type="Proteomes" id="UP000271678">
    <property type="component" value="Unassembled WGS sequence"/>
</dbReference>
<dbReference type="Pfam" id="PF00488">
    <property type="entry name" value="MutS_V"/>
    <property type="match status" value="1"/>
</dbReference>
<dbReference type="InterPro" id="IPR027417">
    <property type="entry name" value="P-loop_NTPase"/>
</dbReference>
<feature type="domain" description="DNA mismatch repair proteins mutS family" evidence="5">
    <location>
        <begin position="324"/>
        <end position="499"/>
    </location>
</feature>
<dbReference type="OrthoDB" id="9808166at2"/>
<dbReference type="EMBL" id="RJJQ01000002">
    <property type="protein sequence ID" value="RNI24702.1"/>
    <property type="molecule type" value="Genomic_DNA"/>
</dbReference>
<dbReference type="InterPro" id="IPR045076">
    <property type="entry name" value="MutS"/>
</dbReference>
<proteinExistence type="predicted"/>
<dbReference type="GO" id="GO:0140664">
    <property type="term" value="F:ATP-dependent DNA damage sensor activity"/>
    <property type="evidence" value="ECO:0007669"/>
    <property type="project" value="InterPro"/>
</dbReference>
<sequence length="532" mass="57752">MRPHLLFADKDLGEPPESVAPLVADLVTDLELETLLTAMAGDDPLVYDVCAQVVTATDTTPETVRYRQEMLADALAHTAELRELYTIAGQAMADERKIYRTTFEWRSEATLRRAVRVLRRLLGAVAQLREVTDSLQGQAHSAALREMCRTLSTELGDAYLQEARQRIDELELTHGLLVSASLDQGDAVSGMRPKLANLSGNRLIGRRPRLSKPNFSYTIADRDQAGMEAFSSFRDRSLTQVAHAADTSATHILTFLSCLRREVAFYLGCARLHASLDDLGVPVCVPAVIDTGVRALNATELRDVPLALRTSSAPVPVTVKAADAPLIVVTGANRGGKSTALRALGVAQLMAQAGMFVAADAFEFAVCAGVFTHFKREEDASMEHGKFDEELDRMARIVEAISPGCLLLANESFASTNEQEASDVGFDVLTALVDSGVTVVLVTHLFTLAQQLYDDSRPSRFLRAERGADGRRPYQLEPAPPLRTSFGGDIYRAVFGVALDDHGLPAQGASSDPPGRRRVVRSAPESASYQTD</sequence>
<dbReference type="RefSeq" id="WP_123269994.1">
    <property type="nucleotide sequence ID" value="NZ_RJJQ01000002.1"/>
</dbReference>
<dbReference type="Gene3D" id="3.40.50.300">
    <property type="entry name" value="P-loop containing nucleotide triphosphate hydrolases"/>
    <property type="match status" value="1"/>
</dbReference>
<accession>A0A3M9MGM0</accession>
<evidence type="ECO:0000259" key="5">
    <source>
        <dbReference type="SMART" id="SM00534"/>
    </source>
</evidence>
<dbReference type="PANTHER" id="PTHR11361:SF34">
    <property type="entry name" value="DNA MISMATCH REPAIR PROTEIN MSH1, MITOCHONDRIAL"/>
    <property type="match status" value="1"/>
</dbReference>
<dbReference type="SMART" id="SM00534">
    <property type="entry name" value="MUTSac"/>
    <property type="match status" value="1"/>
</dbReference>
<protein>
    <submittedName>
        <fullName evidence="6">DNA mismatch repair protein MutS</fullName>
    </submittedName>
</protein>
<evidence type="ECO:0000256" key="2">
    <source>
        <dbReference type="ARBA" id="ARBA00022840"/>
    </source>
</evidence>
<evidence type="ECO:0000256" key="3">
    <source>
        <dbReference type="ARBA" id="ARBA00023125"/>
    </source>
</evidence>
<name>A0A3M9MGM0_9MICO</name>
<evidence type="ECO:0000313" key="7">
    <source>
        <dbReference type="Proteomes" id="UP000271678"/>
    </source>
</evidence>